<evidence type="ECO:0000256" key="2">
    <source>
        <dbReference type="SAM" id="MobiDB-lite"/>
    </source>
</evidence>
<keyword evidence="1" id="KW-0175">Coiled coil</keyword>
<accession>A0AAV9W2M6</accession>
<dbReference type="EMBL" id="JAVHJL010000006">
    <property type="protein sequence ID" value="KAK6501191.1"/>
    <property type="molecule type" value="Genomic_DNA"/>
</dbReference>
<evidence type="ECO:0000313" key="3">
    <source>
        <dbReference type="EMBL" id="KAK6501191.1"/>
    </source>
</evidence>
<organism evidence="3 4">
    <name type="scientific">Arthrobotrys musiformis</name>
    <dbReference type="NCBI Taxonomy" id="47236"/>
    <lineage>
        <taxon>Eukaryota</taxon>
        <taxon>Fungi</taxon>
        <taxon>Dikarya</taxon>
        <taxon>Ascomycota</taxon>
        <taxon>Pezizomycotina</taxon>
        <taxon>Orbiliomycetes</taxon>
        <taxon>Orbiliales</taxon>
        <taxon>Orbiliaceae</taxon>
        <taxon>Arthrobotrys</taxon>
    </lineage>
</organism>
<comment type="caution">
    <text evidence="3">The sequence shown here is derived from an EMBL/GenBank/DDBJ whole genome shotgun (WGS) entry which is preliminary data.</text>
</comment>
<proteinExistence type="predicted"/>
<feature type="compositionally biased region" description="Low complexity" evidence="2">
    <location>
        <begin position="69"/>
        <end position="78"/>
    </location>
</feature>
<protein>
    <submittedName>
        <fullName evidence="3">Uncharacterized protein</fullName>
    </submittedName>
</protein>
<feature type="region of interest" description="Disordered" evidence="2">
    <location>
        <begin position="610"/>
        <end position="646"/>
    </location>
</feature>
<evidence type="ECO:0000256" key="1">
    <source>
        <dbReference type="SAM" id="Coils"/>
    </source>
</evidence>
<name>A0AAV9W2M6_9PEZI</name>
<feature type="region of interest" description="Disordered" evidence="2">
    <location>
        <begin position="59"/>
        <end position="79"/>
    </location>
</feature>
<feature type="region of interest" description="Disordered" evidence="2">
    <location>
        <begin position="1"/>
        <end position="22"/>
    </location>
</feature>
<feature type="compositionally biased region" description="Polar residues" evidence="2">
    <location>
        <begin position="1"/>
        <end position="18"/>
    </location>
</feature>
<dbReference type="Proteomes" id="UP001370758">
    <property type="component" value="Unassembled WGS sequence"/>
</dbReference>
<keyword evidence="4" id="KW-1185">Reference proteome</keyword>
<feature type="region of interest" description="Disordered" evidence="2">
    <location>
        <begin position="461"/>
        <end position="488"/>
    </location>
</feature>
<gene>
    <name evidence="3" type="ORF">TWF481_009036</name>
</gene>
<sequence length="646" mass="71949">MLPMTKNISNRNDLTLNPSAPVFKPSARFEPRAETVAQGRDISFSALDGLSENMDLLKSVDSHRPKPPGSTQTPSPSSYMQQKLERLVYLATRGVLQKSPSDTVTRLSTDTAQRLIKAHVNPSHLGSLLKKYKLDELVEVMVRMHAEQVYTSSLETITEKWPWLLAGNISEVDAMVANVSSKSPPNTISKAQTVSTLKGSPVGAELGSAPSLKALRAARGPKASNAYARSAFDDDTYSIASFDPSGGSSRAIDPYNIYFPYPTLRAILKETRRILKSAFYDFIKEFFPEKLDSRAYEFSESSSLGQLILVVQDTISDMDNHHCSREAIEKLTHLRNVDSHTDCLHSANEVYDLVSRRRDISISGLNPLLDNLVGLLDALGAGEWSKKQRALNIFTTVLATDIKKKFEAIQGPIRTTLQRIRNEREKLAAEEEVATRKYREDEKEVQRHFMLDGETLRGTLLSQASSDPKPSNPKSSVNRTPENSRELPMVEGIETLDAMKSKPSTPPEICVWDPQKQLIDYRPNGTELHPGTQEGKTVIGRYPWDTASIDLALNEVNSKENIQHDAHTASPNVLRPGVAPRPSSQFSKHSLEIMIPPKHSKAIPIRRMEEPSPEPNVVTKAEPMMKRHPPQLELNTAQEPDLLIDL</sequence>
<dbReference type="AlphaFoldDB" id="A0AAV9W2M6"/>
<feature type="coiled-coil region" evidence="1">
    <location>
        <begin position="413"/>
        <end position="444"/>
    </location>
</feature>
<evidence type="ECO:0000313" key="4">
    <source>
        <dbReference type="Proteomes" id="UP001370758"/>
    </source>
</evidence>
<reference evidence="3 4" key="1">
    <citation type="submission" date="2023-08" db="EMBL/GenBank/DDBJ databases">
        <authorList>
            <person name="Palmer J.M."/>
        </authorList>
    </citation>
    <scope>NUCLEOTIDE SEQUENCE [LARGE SCALE GENOMIC DNA]</scope>
    <source>
        <strain evidence="3 4">TWF481</strain>
    </source>
</reference>
<feature type="compositionally biased region" description="Low complexity" evidence="2">
    <location>
        <begin position="465"/>
        <end position="476"/>
    </location>
</feature>